<protein>
    <recommendedName>
        <fullName evidence="4">RING-type domain-containing protein</fullName>
    </recommendedName>
</protein>
<dbReference type="GO" id="GO:0036297">
    <property type="term" value="P:interstrand cross-link repair"/>
    <property type="evidence" value="ECO:0007669"/>
    <property type="project" value="InterPro"/>
</dbReference>
<keyword evidence="2" id="KW-0862">Zinc</keyword>
<dbReference type="InterPro" id="IPR043898">
    <property type="entry name" value="FANCL_d2"/>
</dbReference>
<dbReference type="CDD" id="cd23831">
    <property type="entry name" value="DRWD-N_FANCL"/>
    <property type="match status" value="1"/>
</dbReference>
<evidence type="ECO:0000256" key="2">
    <source>
        <dbReference type="ARBA" id="ARBA00022833"/>
    </source>
</evidence>
<dbReference type="InterPro" id="IPR019162">
    <property type="entry name" value="FancL_WD-rpt_cont_dom"/>
</dbReference>
<reference evidence="5 6" key="1">
    <citation type="submission" date="2024-01" db="EMBL/GenBank/DDBJ databases">
        <title>The genome of the rayed Mediterranean limpet Patella caerulea (Linnaeus, 1758).</title>
        <authorList>
            <person name="Anh-Thu Weber A."/>
            <person name="Halstead-Nussloch G."/>
        </authorList>
    </citation>
    <scope>NUCLEOTIDE SEQUENCE [LARGE SCALE GENOMIC DNA]</scope>
    <source>
        <strain evidence="5">AATW-2023a</strain>
        <tissue evidence="5">Whole specimen</tissue>
    </source>
</reference>
<evidence type="ECO:0000313" key="5">
    <source>
        <dbReference type="EMBL" id="KAK6181560.1"/>
    </source>
</evidence>
<dbReference type="PANTHER" id="PTHR13206">
    <property type="entry name" value="UBIQUITIN LIGASE PROTEIN PHF9 FANCONI ANEMIA GROUP L PROTEIN"/>
    <property type="match status" value="1"/>
</dbReference>
<dbReference type="Pfam" id="PF18891">
    <property type="entry name" value="FANCL_d3"/>
    <property type="match status" value="1"/>
</dbReference>
<evidence type="ECO:0000256" key="3">
    <source>
        <dbReference type="PROSITE-ProRule" id="PRU00175"/>
    </source>
</evidence>
<dbReference type="GO" id="GO:0006513">
    <property type="term" value="P:protein monoubiquitination"/>
    <property type="evidence" value="ECO:0007669"/>
    <property type="project" value="TreeGrafter"/>
</dbReference>
<dbReference type="PROSITE" id="PS50089">
    <property type="entry name" value="ZF_RING_2"/>
    <property type="match status" value="1"/>
</dbReference>
<dbReference type="EMBL" id="JAZGQO010000007">
    <property type="protein sequence ID" value="KAK6181560.1"/>
    <property type="molecule type" value="Genomic_DNA"/>
</dbReference>
<dbReference type="InterPro" id="IPR013083">
    <property type="entry name" value="Znf_RING/FYVE/PHD"/>
</dbReference>
<evidence type="ECO:0000259" key="4">
    <source>
        <dbReference type="PROSITE" id="PS50089"/>
    </source>
</evidence>
<organism evidence="5 6">
    <name type="scientific">Patella caerulea</name>
    <name type="common">Rayed Mediterranean limpet</name>
    <dbReference type="NCBI Taxonomy" id="87958"/>
    <lineage>
        <taxon>Eukaryota</taxon>
        <taxon>Metazoa</taxon>
        <taxon>Spiralia</taxon>
        <taxon>Lophotrochozoa</taxon>
        <taxon>Mollusca</taxon>
        <taxon>Gastropoda</taxon>
        <taxon>Patellogastropoda</taxon>
        <taxon>Patelloidea</taxon>
        <taxon>Patellidae</taxon>
        <taxon>Patella</taxon>
    </lineage>
</organism>
<comment type="caution">
    <text evidence="5">The sequence shown here is derived from an EMBL/GenBank/DDBJ whole genome shotgun (WGS) entry which is preliminary data.</text>
</comment>
<evidence type="ECO:0000256" key="1">
    <source>
        <dbReference type="ARBA" id="ARBA00022771"/>
    </source>
</evidence>
<feature type="domain" description="RING-type" evidence="4">
    <location>
        <begin position="299"/>
        <end position="355"/>
    </location>
</feature>
<dbReference type="CDD" id="cd23786">
    <property type="entry name" value="ELF_FANCL"/>
    <property type="match status" value="1"/>
</dbReference>
<dbReference type="Pfam" id="PF18890">
    <property type="entry name" value="FANCL_d2"/>
    <property type="match status" value="1"/>
</dbReference>
<dbReference type="InterPro" id="IPR043003">
    <property type="entry name" value="FANCL_d3_sf"/>
</dbReference>
<dbReference type="FunFam" id="3.30.40.10:FF:000221">
    <property type="entry name" value="E3 ubiquitin-protein ligase FANCL isoform X2"/>
    <property type="match status" value="1"/>
</dbReference>
<dbReference type="AlphaFoldDB" id="A0AAN8Q368"/>
<dbReference type="InterPro" id="IPR044037">
    <property type="entry name" value="FANCL_d3"/>
</dbReference>
<dbReference type="GO" id="GO:0061630">
    <property type="term" value="F:ubiquitin protein ligase activity"/>
    <property type="evidence" value="ECO:0007669"/>
    <property type="project" value="TreeGrafter"/>
</dbReference>
<dbReference type="CDD" id="cd23832">
    <property type="entry name" value="DRWD-C_FANCL"/>
    <property type="match status" value="1"/>
</dbReference>
<dbReference type="InterPro" id="IPR016135">
    <property type="entry name" value="UBQ-conjugating_enzyme/RWD"/>
</dbReference>
<dbReference type="PANTHER" id="PTHR13206:SF0">
    <property type="entry name" value="E3 UBIQUITIN-PROTEIN LIGASE FANCL"/>
    <property type="match status" value="1"/>
</dbReference>
<evidence type="ECO:0000313" key="6">
    <source>
        <dbReference type="Proteomes" id="UP001347796"/>
    </source>
</evidence>
<dbReference type="Gene3D" id="3.10.110.10">
    <property type="entry name" value="Ubiquitin Conjugating Enzyme"/>
    <property type="match status" value="1"/>
</dbReference>
<gene>
    <name evidence="5" type="ORF">SNE40_009389</name>
</gene>
<name>A0AAN8Q368_PATCE</name>
<dbReference type="InterPro" id="IPR026850">
    <property type="entry name" value="FANCL_C"/>
</dbReference>
<dbReference type="Pfam" id="PF09765">
    <property type="entry name" value="FANCL_d1"/>
    <property type="match status" value="1"/>
</dbReference>
<proteinExistence type="predicted"/>
<dbReference type="CDD" id="cd16490">
    <property type="entry name" value="RING-CH-C4HC3_FANCL"/>
    <property type="match status" value="1"/>
</dbReference>
<dbReference type="InterPro" id="IPR026848">
    <property type="entry name" value="Fancl"/>
</dbReference>
<accession>A0AAN8Q368</accession>
<dbReference type="GO" id="GO:0008270">
    <property type="term" value="F:zinc ion binding"/>
    <property type="evidence" value="ECO:0007669"/>
    <property type="project" value="UniProtKB-KW"/>
</dbReference>
<dbReference type="SUPFAM" id="SSF57850">
    <property type="entry name" value="RING/U-box"/>
    <property type="match status" value="1"/>
</dbReference>
<dbReference type="Proteomes" id="UP001347796">
    <property type="component" value="Unassembled WGS sequence"/>
</dbReference>
<keyword evidence="1 3" id="KW-0479">Metal-binding</keyword>
<dbReference type="SMART" id="SM01197">
    <property type="entry name" value="FANCL_C"/>
    <property type="match status" value="1"/>
</dbReference>
<keyword evidence="1 3" id="KW-0863">Zinc-finger</keyword>
<dbReference type="InterPro" id="IPR001841">
    <property type="entry name" value="Znf_RING"/>
</dbReference>
<sequence length="365" mass="42372">MAIDLSSFPYLVPQDETGRCYDGYLMIGKNEFRVKLTVPLSNLSETEIICEWKLQEIIDEYMPIIRQRLVHCKDLNTFLKEVISIVESKIKYEESPDVTCNLTSHIVSEIEKIGWHKLVAIDTSFHSVTLKSLDSQQREHLLNIKLNSQCINAAPVTTTYLPCKSLFHWNKEDGLVNLFNEFESTLKNYEEFWDEMEEIDTCTWVLEPEKPTYAAVHRRIAIGTNASVQITVDPKQPKVFPECVFLGADQIINPLKENLNQNLYRWDISRHLLVNLETVLDIKFPSPTNSKKEDFSVECGICYCYRLEQFTPDIVCDDKRCGQPFHRICLYEWLRTLPSTRQSFNTIYGECPFCNKSITVKMPLS</sequence>
<dbReference type="Gene3D" id="3.10.110.20">
    <property type="entry name" value="RWD domain-like"/>
    <property type="match status" value="1"/>
</dbReference>
<dbReference type="GO" id="GO:0043240">
    <property type="term" value="C:Fanconi anaemia nuclear complex"/>
    <property type="evidence" value="ECO:0007669"/>
    <property type="project" value="InterPro"/>
</dbReference>
<keyword evidence="6" id="KW-1185">Reference proteome</keyword>
<dbReference type="Gene3D" id="3.30.40.10">
    <property type="entry name" value="Zinc/RING finger domain, C3HC4 (zinc finger)"/>
    <property type="match status" value="1"/>
</dbReference>
<dbReference type="Pfam" id="PF11793">
    <property type="entry name" value="FANCL_C"/>
    <property type="match status" value="1"/>
</dbReference>